<feature type="signal peptide" evidence="3">
    <location>
        <begin position="1"/>
        <end position="16"/>
    </location>
</feature>
<gene>
    <name evidence="4" type="ORF">GLOTRDRAFT_130977</name>
</gene>
<feature type="region of interest" description="Disordered" evidence="1">
    <location>
        <begin position="191"/>
        <end position="227"/>
    </location>
</feature>
<feature type="chain" id="PRO_5004544097" evidence="3">
    <location>
        <begin position="17"/>
        <end position="227"/>
    </location>
</feature>
<evidence type="ECO:0000313" key="4">
    <source>
        <dbReference type="EMBL" id="EPQ53640.1"/>
    </source>
</evidence>
<keyword evidence="2" id="KW-0472">Membrane</keyword>
<evidence type="ECO:0000256" key="1">
    <source>
        <dbReference type="SAM" id="MobiDB-lite"/>
    </source>
</evidence>
<organism evidence="4 5">
    <name type="scientific">Gloeophyllum trabeum (strain ATCC 11539 / FP-39264 / Madison 617)</name>
    <name type="common">Brown rot fungus</name>
    <dbReference type="NCBI Taxonomy" id="670483"/>
    <lineage>
        <taxon>Eukaryota</taxon>
        <taxon>Fungi</taxon>
        <taxon>Dikarya</taxon>
        <taxon>Basidiomycota</taxon>
        <taxon>Agaricomycotina</taxon>
        <taxon>Agaricomycetes</taxon>
        <taxon>Gloeophyllales</taxon>
        <taxon>Gloeophyllaceae</taxon>
        <taxon>Gloeophyllum</taxon>
    </lineage>
</organism>
<feature type="compositionally biased region" description="Basic and acidic residues" evidence="1">
    <location>
        <begin position="194"/>
        <end position="206"/>
    </location>
</feature>
<keyword evidence="2" id="KW-1133">Transmembrane helix</keyword>
<name>S7RH99_GLOTA</name>
<dbReference type="eggNOG" id="ENOG502SMVT">
    <property type="taxonomic scope" value="Eukaryota"/>
</dbReference>
<feature type="compositionally biased region" description="Basic and acidic residues" evidence="1">
    <location>
        <begin position="214"/>
        <end position="227"/>
    </location>
</feature>
<dbReference type="RefSeq" id="XP_007867947.1">
    <property type="nucleotide sequence ID" value="XM_007869756.1"/>
</dbReference>
<keyword evidence="5" id="KW-1185">Reference proteome</keyword>
<keyword evidence="2" id="KW-0812">Transmembrane</keyword>
<dbReference type="GeneID" id="19302200"/>
<evidence type="ECO:0000313" key="5">
    <source>
        <dbReference type="Proteomes" id="UP000030669"/>
    </source>
</evidence>
<feature type="transmembrane region" description="Helical" evidence="2">
    <location>
        <begin position="36"/>
        <end position="58"/>
    </location>
</feature>
<proteinExistence type="predicted"/>
<dbReference type="HOGENOM" id="CLU_1219793_0_0_1"/>
<dbReference type="OrthoDB" id="3258863at2759"/>
<dbReference type="EMBL" id="KB469305">
    <property type="protein sequence ID" value="EPQ53640.1"/>
    <property type="molecule type" value="Genomic_DNA"/>
</dbReference>
<evidence type="ECO:0000256" key="2">
    <source>
        <dbReference type="SAM" id="Phobius"/>
    </source>
</evidence>
<dbReference type="AlphaFoldDB" id="S7RH99"/>
<reference evidence="4 5" key="1">
    <citation type="journal article" date="2012" name="Science">
        <title>The Paleozoic origin of enzymatic lignin decomposition reconstructed from 31 fungal genomes.</title>
        <authorList>
            <person name="Floudas D."/>
            <person name="Binder M."/>
            <person name="Riley R."/>
            <person name="Barry K."/>
            <person name="Blanchette R.A."/>
            <person name="Henrissat B."/>
            <person name="Martinez A.T."/>
            <person name="Otillar R."/>
            <person name="Spatafora J.W."/>
            <person name="Yadav J.S."/>
            <person name="Aerts A."/>
            <person name="Benoit I."/>
            <person name="Boyd A."/>
            <person name="Carlson A."/>
            <person name="Copeland A."/>
            <person name="Coutinho P.M."/>
            <person name="de Vries R.P."/>
            <person name="Ferreira P."/>
            <person name="Findley K."/>
            <person name="Foster B."/>
            <person name="Gaskell J."/>
            <person name="Glotzer D."/>
            <person name="Gorecki P."/>
            <person name="Heitman J."/>
            <person name="Hesse C."/>
            <person name="Hori C."/>
            <person name="Igarashi K."/>
            <person name="Jurgens J.A."/>
            <person name="Kallen N."/>
            <person name="Kersten P."/>
            <person name="Kohler A."/>
            <person name="Kuees U."/>
            <person name="Kumar T.K.A."/>
            <person name="Kuo A."/>
            <person name="LaButti K."/>
            <person name="Larrondo L.F."/>
            <person name="Lindquist E."/>
            <person name="Ling A."/>
            <person name="Lombard V."/>
            <person name="Lucas S."/>
            <person name="Lundell T."/>
            <person name="Martin R."/>
            <person name="McLaughlin D.J."/>
            <person name="Morgenstern I."/>
            <person name="Morin E."/>
            <person name="Murat C."/>
            <person name="Nagy L.G."/>
            <person name="Nolan M."/>
            <person name="Ohm R.A."/>
            <person name="Patyshakuliyeva A."/>
            <person name="Rokas A."/>
            <person name="Ruiz-Duenas F.J."/>
            <person name="Sabat G."/>
            <person name="Salamov A."/>
            <person name="Samejima M."/>
            <person name="Schmutz J."/>
            <person name="Slot J.C."/>
            <person name="St John F."/>
            <person name="Stenlid J."/>
            <person name="Sun H."/>
            <person name="Sun S."/>
            <person name="Syed K."/>
            <person name="Tsang A."/>
            <person name="Wiebenga A."/>
            <person name="Young D."/>
            <person name="Pisabarro A."/>
            <person name="Eastwood D.C."/>
            <person name="Martin F."/>
            <person name="Cullen D."/>
            <person name="Grigoriev I.V."/>
            <person name="Hibbett D.S."/>
        </authorList>
    </citation>
    <scope>NUCLEOTIDE SEQUENCE [LARGE SCALE GENOMIC DNA]</scope>
    <source>
        <strain evidence="4 5">ATCC 11539</strain>
    </source>
</reference>
<dbReference type="KEGG" id="gtr:GLOTRDRAFT_130977"/>
<evidence type="ECO:0000256" key="3">
    <source>
        <dbReference type="SAM" id="SignalP"/>
    </source>
</evidence>
<feature type="transmembrane region" description="Helical" evidence="2">
    <location>
        <begin position="78"/>
        <end position="100"/>
    </location>
</feature>
<dbReference type="Proteomes" id="UP000030669">
    <property type="component" value="Unassembled WGS sequence"/>
</dbReference>
<feature type="transmembrane region" description="Helical" evidence="2">
    <location>
        <begin position="112"/>
        <end position="129"/>
    </location>
</feature>
<accession>S7RH99</accession>
<protein>
    <submittedName>
        <fullName evidence="4">Uncharacterized protein</fullName>
    </submittedName>
</protein>
<keyword evidence="3" id="KW-0732">Signal</keyword>
<sequence>MARGLLLVALLCLAGAAVVVFDIIPPVPSPHIPSTLLTFISLVTFDVLATAVISWRIYKVIREAGGLQRLSRHSMAGLIMRSGAIYFNVMTGIQVGSIVLYAEPEGVYSQALNNYTLLISSILTSRFLLDLRSAALDRTPDISTSQDCFSTNMHSIKFAYRRSRSNNSVEKSRWRWLTVVEDFEDPEMCDSDYMGDKGSELRELEQVRVSTENSDVRTGRDEEETSR</sequence>